<proteinExistence type="predicted"/>
<dbReference type="Gene3D" id="3.50.50.60">
    <property type="entry name" value="FAD/NAD(P)-binding domain"/>
    <property type="match status" value="1"/>
</dbReference>
<dbReference type="Proteomes" id="UP001530377">
    <property type="component" value="Unassembled WGS sequence"/>
</dbReference>
<reference evidence="1 2" key="1">
    <citation type="submission" date="2024-10" db="EMBL/GenBank/DDBJ databases">
        <title>Updated reference genomes for cyclostephanoid diatoms.</title>
        <authorList>
            <person name="Roberts W.R."/>
            <person name="Alverson A.J."/>
        </authorList>
    </citation>
    <scope>NUCLEOTIDE SEQUENCE [LARGE SCALE GENOMIC DNA]</scope>
    <source>
        <strain evidence="1 2">AJA228-03</strain>
    </source>
</reference>
<keyword evidence="2" id="KW-1185">Reference proteome</keyword>
<dbReference type="SUPFAM" id="SSF51905">
    <property type="entry name" value="FAD/NAD(P)-binding domain"/>
    <property type="match status" value="1"/>
</dbReference>
<organism evidence="1 2">
    <name type="scientific">Cyclostephanos tholiformis</name>
    <dbReference type="NCBI Taxonomy" id="382380"/>
    <lineage>
        <taxon>Eukaryota</taxon>
        <taxon>Sar</taxon>
        <taxon>Stramenopiles</taxon>
        <taxon>Ochrophyta</taxon>
        <taxon>Bacillariophyta</taxon>
        <taxon>Coscinodiscophyceae</taxon>
        <taxon>Thalassiosirophycidae</taxon>
        <taxon>Stephanodiscales</taxon>
        <taxon>Stephanodiscaceae</taxon>
        <taxon>Cyclostephanos</taxon>
    </lineage>
</organism>
<gene>
    <name evidence="1" type="ORF">ACHAXA_004270</name>
</gene>
<protein>
    <submittedName>
        <fullName evidence="1">Uncharacterized protein</fullName>
    </submittedName>
</protein>
<sequence length="590" mass="65200">MMAEANWLRTRKFEPYVYDPKLLHPAPSSDDGSLIAAPRPFVTDDGAMGEPECWRRLRNVASSPDSSSLDYDVVVCGGTLGIFFAIYLQLRGHEVCVVEGAELRGREQEWNISHDELMELVHLGVLDDEDVRGVITTSFPACRSGFKNREITPLAGGYFDNDETGYECLTPDVLNLGISPVSLIDRASKRFVSLGGKILDRTPIRGICVSENVGAAIDLDNDAVITAKLVLDCMGNASPISAQQRRGMKPDGICAVVGSCAGGYDPSTNKVGDIIYTFTPTFTRDGDGDGRGSNQYFWESFPVGIGGLDGKVSSDVKTTYMFTYMDASPDRISLFELMEDYWKLLPVYQPSIKDPMVDLDIKRILFAYFPTYRDSPLKPMYSRVLAVGDASGIQSPLSFGGFGALMRHLGRVGGAISEALDAGCLHRDDLGEINPYQPNLSATWMFQKAMSMKMNTKPNPVFVNRLLATNFQVMNEMGQRTIKPFLQDVVRFDGLIGSLAKSFIADPVFMPQIVATVGLPELFEWLGHVGNMAAYTVLDATVSPIISPFVDRISNPREKFRWRRKIEAWKFGSGADYILPQDDKIDLNIE</sequence>
<name>A0ABD3RG52_9STRA</name>
<dbReference type="InterPro" id="IPR036188">
    <property type="entry name" value="FAD/NAD-bd_sf"/>
</dbReference>
<dbReference type="PANTHER" id="PTHR32098:SF5">
    <property type="entry name" value="LYCOPENE BETA_EPSILON CYCLASE PROTEIN"/>
    <property type="match status" value="1"/>
</dbReference>
<comment type="caution">
    <text evidence="1">The sequence shown here is derived from an EMBL/GenBank/DDBJ whole genome shotgun (WGS) entry which is preliminary data.</text>
</comment>
<evidence type="ECO:0000313" key="2">
    <source>
        <dbReference type="Proteomes" id="UP001530377"/>
    </source>
</evidence>
<dbReference type="EMBL" id="JALLPB020000231">
    <property type="protein sequence ID" value="KAL3811843.1"/>
    <property type="molecule type" value="Genomic_DNA"/>
</dbReference>
<evidence type="ECO:0000313" key="1">
    <source>
        <dbReference type="EMBL" id="KAL3811843.1"/>
    </source>
</evidence>
<dbReference type="PANTHER" id="PTHR32098">
    <property type="entry name" value="LYCOPENE BETA/EPSILON CYCLASE PROTEIN"/>
    <property type="match status" value="1"/>
</dbReference>
<accession>A0ABD3RG52</accession>
<dbReference type="AlphaFoldDB" id="A0ABD3RG52"/>